<sequence length="136" mass="15173">MSLNPIFYFYELCGIRSRNWLITLVIHDPTSSSSSSNEANTHIDGARPNPKSHTSIIPTPNIDIIAILEKSRVKESASVALSKKPVTKKYQKRPRTSEDAPFAKKSFNVYNPKGKVSTSSQNENKLLVSLSLTRLK</sequence>
<evidence type="ECO:0000313" key="3">
    <source>
        <dbReference type="Proteomes" id="UP000828251"/>
    </source>
</evidence>
<organism evidence="2 3">
    <name type="scientific">Gossypium stocksii</name>
    <dbReference type="NCBI Taxonomy" id="47602"/>
    <lineage>
        <taxon>Eukaryota</taxon>
        <taxon>Viridiplantae</taxon>
        <taxon>Streptophyta</taxon>
        <taxon>Embryophyta</taxon>
        <taxon>Tracheophyta</taxon>
        <taxon>Spermatophyta</taxon>
        <taxon>Magnoliopsida</taxon>
        <taxon>eudicotyledons</taxon>
        <taxon>Gunneridae</taxon>
        <taxon>Pentapetalae</taxon>
        <taxon>rosids</taxon>
        <taxon>malvids</taxon>
        <taxon>Malvales</taxon>
        <taxon>Malvaceae</taxon>
        <taxon>Malvoideae</taxon>
        <taxon>Gossypium</taxon>
    </lineage>
</organism>
<keyword evidence="3" id="KW-1185">Reference proteome</keyword>
<accession>A0A9D3VI74</accession>
<protein>
    <submittedName>
        <fullName evidence="2">Uncharacterized protein</fullName>
    </submittedName>
</protein>
<gene>
    <name evidence="2" type="ORF">J1N35_022668</name>
</gene>
<name>A0A9D3VI74_9ROSI</name>
<dbReference type="AlphaFoldDB" id="A0A9D3VI74"/>
<proteinExistence type="predicted"/>
<reference evidence="2 3" key="1">
    <citation type="journal article" date="2021" name="Plant Biotechnol. J.">
        <title>Multi-omics assisted identification of the key and species-specific regulatory components of drought-tolerant mechanisms in Gossypium stocksii.</title>
        <authorList>
            <person name="Yu D."/>
            <person name="Ke L."/>
            <person name="Zhang D."/>
            <person name="Wu Y."/>
            <person name="Sun Y."/>
            <person name="Mei J."/>
            <person name="Sun J."/>
            <person name="Sun Y."/>
        </authorList>
    </citation>
    <scope>NUCLEOTIDE SEQUENCE [LARGE SCALE GENOMIC DNA]</scope>
    <source>
        <strain evidence="3">cv. E1</strain>
        <tissue evidence="2">Leaf</tissue>
    </source>
</reference>
<dbReference type="EMBL" id="JAIQCV010000007">
    <property type="protein sequence ID" value="KAH1082907.1"/>
    <property type="molecule type" value="Genomic_DNA"/>
</dbReference>
<evidence type="ECO:0000256" key="1">
    <source>
        <dbReference type="SAM" id="MobiDB-lite"/>
    </source>
</evidence>
<comment type="caution">
    <text evidence="2">The sequence shown here is derived from an EMBL/GenBank/DDBJ whole genome shotgun (WGS) entry which is preliminary data.</text>
</comment>
<feature type="region of interest" description="Disordered" evidence="1">
    <location>
        <begin position="78"/>
        <end position="104"/>
    </location>
</feature>
<feature type="compositionally biased region" description="Basic residues" evidence="1">
    <location>
        <begin position="85"/>
        <end position="94"/>
    </location>
</feature>
<evidence type="ECO:0000313" key="2">
    <source>
        <dbReference type="EMBL" id="KAH1082907.1"/>
    </source>
</evidence>
<dbReference type="Proteomes" id="UP000828251">
    <property type="component" value="Unassembled WGS sequence"/>
</dbReference>
<feature type="region of interest" description="Disordered" evidence="1">
    <location>
        <begin position="29"/>
        <end position="57"/>
    </location>
</feature>